<protein>
    <submittedName>
        <fullName evidence="5">SDR family oxidoreductase</fullName>
        <ecNumber evidence="5">1.-.-.-</ecNumber>
    </submittedName>
</protein>
<dbReference type="Pfam" id="PF00106">
    <property type="entry name" value="adh_short"/>
    <property type="match status" value="1"/>
</dbReference>
<dbReference type="CDD" id="cd05233">
    <property type="entry name" value="SDR_c"/>
    <property type="match status" value="1"/>
</dbReference>
<reference evidence="5" key="1">
    <citation type="submission" date="2024-05" db="EMBL/GenBank/DDBJ databases">
        <authorList>
            <person name="Cai S.Y."/>
            <person name="Jin L.M."/>
            <person name="Li H.R."/>
        </authorList>
    </citation>
    <scope>NUCLEOTIDE SEQUENCE</scope>
    <source>
        <strain evidence="5">A5-74</strain>
    </source>
</reference>
<dbReference type="PROSITE" id="PS00061">
    <property type="entry name" value="ADH_SHORT"/>
    <property type="match status" value="1"/>
</dbReference>
<dbReference type="RefSeq" id="WP_353650986.1">
    <property type="nucleotide sequence ID" value="NZ_CP159218.1"/>
</dbReference>
<keyword evidence="2 5" id="KW-0560">Oxidoreductase</keyword>
<dbReference type="InterPro" id="IPR020904">
    <property type="entry name" value="Sc_DH/Rdtase_CS"/>
</dbReference>
<dbReference type="PRINTS" id="PR00081">
    <property type="entry name" value="GDHRDH"/>
</dbReference>
<organism evidence="5">
    <name type="scientific">Nakamurella sp. A5-74</name>
    <dbReference type="NCBI Taxonomy" id="3158264"/>
    <lineage>
        <taxon>Bacteria</taxon>
        <taxon>Bacillati</taxon>
        <taxon>Actinomycetota</taxon>
        <taxon>Actinomycetes</taxon>
        <taxon>Nakamurellales</taxon>
        <taxon>Nakamurellaceae</taxon>
        <taxon>Nakamurella</taxon>
    </lineage>
</organism>
<dbReference type="PANTHER" id="PTHR43391:SF86">
    <property type="entry name" value="SHORT-CHAIN DEHYDROGENASE_REDUCTASE FAMILY PROTEIN"/>
    <property type="match status" value="1"/>
</dbReference>
<feature type="domain" description="Ketoreductase" evidence="4">
    <location>
        <begin position="12"/>
        <end position="198"/>
    </location>
</feature>
<accession>A0AAU8DU63</accession>
<dbReference type="InterPro" id="IPR036291">
    <property type="entry name" value="NAD(P)-bd_dom_sf"/>
</dbReference>
<dbReference type="PANTHER" id="PTHR43391">
    <property type="entry name" value="RETINOL DEHYDROGENASE-RELATED"/>
    <property type="match status" value="1"/>
</dbReference>
<evidence type="ECO:0000256" key="2">
    <source>
        <dbReference type="ARBA" id="ARBA00023002"/>
    </source>
</evidence>
<name>A0AAU8DU63_9ACTN</name>
<evidence type="ECO:0000256" key="1">
    <source>
        <dbReference type="ARBA" id="ARBA00006484"/>
    </source>
</evidence>
<dbReference type="EC" id="1.-.-.-" evidence="5"/>
<dbReference type="GO" id="GO:0005829">
    <property type="term" value="C:cytosol"/>
    <property type="evidence" value="ECO:0007669"/>
    <property type="project" value="TreeGrafter"/>
</dbReference>
<dbReference type="Gene3D" id="3.40.50.720">
    <property type="entry name" value="NAD(P)-binding Rossmann-like Domain"/>
    <property type="match status" value="1"/>
</dbReference>
<evidence type="ECO:0000313" key="5">
    <source>
        <dbReference type="EMBL" id="XCG65381.1"/>
    </source>
</evidence>
<comment type="similarity">
    <text evidence="1 3">Belongs to the short-chain dehydrogenases/reductases (SDR) family.</text>
</comment>
<dbReference type="PRINTS" id="PR00080">
    <property type="entry name" value="SDRFAMILY"/>
</dbReference>
<sequence length="246" mass="25189">MSSSASAPFSGKVAAITGGGSGIGLALAQSIARGGGSVLLAGRSLDKLRTAAATLRGPVEVLTLDVSDPGSGKTLVATAIERFAQLDIVVANAGVYLPGDVREIDPVAADALVRSNVSGVIATVAAAAAHLAAQGTGDILVTSSVSGHQAIHWEPVYSASKHAVQAFVRGVRRQLVGSGVRIGAVAPGVVLNDLWNATDERQREADVAAGLGMYSEDVAEAMVFMLTRPRHVQIRDLVILPVNQEI</sequence>
<dbReference type="InterPro" id="IPR057326">
    <property type="entry name" value="KR_dom"/>
</dbReference>
<dbReference type="InterPro" id="IPR002347">
    <property type="entry name" value="SDR_fam"/>
</dbReference>
<dbReference type="AlphaFoldDB" id="A0AAU8DU63"/>
<dbReference type="GO" id="GO:0016491">
    <property type="term" value="F:oxidoreductase activity"/>
    <property type="evidence" value="ECO:0007669"/>
    <property type="project" value="UniProtKB-KW"/>
</dbReference>
<evidence type="ECO:0000256" key="3">
    <source>
        <dbReference type="RuleBase" id="RU000363"/>
    </source>
</evidence>
<dbReference type="SUPFAM" id="SSF51735">
    <property type="entry name" value="NAD(P)-binding Rossmann-fold domains"/>
    <property type="match status" value="1"/>
</dbReference>
<proteinExistence type="inferred from homology"/>
<evidence type="ECO:0000259" key="4">
    <source>
        <dbReference type="SMART" id="SM00822"/>
    </source>
</evidence>
<dbReference type="SMART" id="SM00822">
    <property type="entry name" value="PKS_KR"/>
    <property type="match status" value="1"/>
</dbReference>
<gene>
    <name evidence="5" type="ORF">ABLG96_08905</name>
</gene>
<dbReference type="EMBL" id="CP159218">
    <property type="protein sequence ID" value="XCG65381.1"/>
    <property type="molecule type" value="Genomic_DNA"/>
</dbReference>